<evidence type="ECO:0000313" key="16">
    <source>
        <dbReference type="Proteomes" id="UP000092444"/>
    </source>
</evidence>
<feature type="domain" description="Prenyltransferase alpha-alpha toroid" evidence="14">
    <location>
        <begin position="47"/>
        <end position="345"/>
    </location>
</feature>
<dbReference type="EC" id="2.5.1.60" evidence="3 13"/>
<dbReference type="AlphaFoldDB" id="A0A1B0FHN7"/>
<keyword evidence="8" id="KW-0677">Repeat</keyword>
<keyword evidence="6 13" id="KW-0808">Transferase</keyword>
<evidence type="ECO:0000256" key="6">
    <source>
        <dbReference type="ARBA" id="ARBA00022679"/>
    </source>
</evidence>
<dbReference type="EMBL" id="CCAG010020380">
    <property type="status" value="NOT_ANNOTATED_CDS"/>
    <property type="molecule type" value="Genomic_DNA"/>
</dbReference>
<evidence type="ECO:0000256" key="3">
    <source>
        <dbReference type="ARBA" id="ARBA00012656"/>
    </source>
</evidence>
<dbReference type="VEuPathDB" id="VectorBase:GMOY003298"/>
<dbReference type="InterPro" id="IPR001330">
    <property type="entry name" value="Prenyltrans"/>
</dbReference>
<evidence type="ECO:0000256" key="10">
    <source>
        <dbReference type="ARBA" id="ARBA00047658"/>
    </source>
</evidence>
<comment type="catalytic activity">
    <reaction evidence="10 13">
        <text>geranylgeranyl diphosphate + L-cysteinyl-[protein] = S-geranylgeranyl-L-cysteinyl-[protein] + diphosphate</text>
        <dbReference type="Rhea" id="RHEA:21240"/>
        <dbReference type="Rhea" id="RHEA-COMP:10131"/>
        <dbReference type="Rhea" id="RHEA-COMP:11537"/>
        <dbReference type="ChEBI" id="CHEBI:29950"/>
        <dbReference type="ChEBI" id="CHEBI:33019"/>
        <dbReference type="ChEBI" id="CHEBI:57533"/>
        <dbReference type="ChEBI" id="CHEBI:86021"/>
        <dbReference type="EC" id="2.5.1.60"/>
    </reaction>
</comment>
<comment type="subunit">
    <text evidence="11">Heterotrimer composed of RABGGTA, RABGGTB and CHM; within this trimer, RABGGTA and RABGGTB form the catalytic component B, while CHM (component A) mediates peptide substrate binding. The Rab GGTase dimer (RGGT) interacts with CHM (component A) prior to Rab protein binding; the association is stabilized by geranylgeranyl pyrophosphate (GGpp). The CHM:RGGT:Rab complex is destabilized by GGpp. Interaction of RABGGTB with prenylated PTP4A2 precludes its association with RABGGTA and inhibits enzyme activity. Interacts with CHODL. Interacts with non-phosphorylated form of RAB8A; phosphorylation of RAB8A at 'Thr-72' disrupts this interaction.</text>
</comment>
<dbReference type="PANTHER" id="PTHR11774:SF11">
    <property type="entry name" value="GERANYLGERANYL TRANSFERASE TYPE-2 SUBUNIT BETA"/>
    <property type="match status" value="1"/>
</dbReference>
<evidence type="ECO:0000256" key="13">
    <source>
        <dbReference type="RuleBase" id="RU365076"/>
    </source>
</evidence>
<organism evidence="15 16">
    <name type="scientific">Glossina morsitans morsitans</name>
    <name type="common">Savannah tsetse fly</name>
    <dbReference type="NCBI Taxonomy" id="37546"/>
    <lineage>
        <taxon>Eukaryota</taxon>
        <taxon>Metazoa</taxon>
        <taxon>Ecdysozoa</taxon>
        <taxon>Arthropoda</taxon>
        <taxon>Hexapoda</taxon>
        <taxon>Insecta</taxon>
        <taxon>Pterygota</taxon>
        <taxon>Neoptera</taxon>
        <taxon>Endopterygota</taxon>
        <taxon>Diptera</taxon>
        <taxon>Brachycera</taxon>
        <taxon>Muscomorpha</taxon>
        <taxon>Hippoboscoidea</taxon>
        <taxon>Glossinidae</taxon>
        <taxon>Glossina</taxon>
    </lineage>
</organism>
<evidence type="ECO:0000256" key="8">
    <source>
        <dbReference type="ARBA" id="ARBA00022737"/>
    </source>
</evidence>
<accession>A0A1B0FHN7</accession>
<keyword evidence="5 13" id="KW-0637">Prenyltransferase</keyword>
<dbReference type="InterPro" id="IPR008930">
    <property type="entry name" value="Terpenoid_cyclase/PrenylTrfase"/>
</dbReference>
<evidence type="ECO:0000256" key="2">
    <source>
        <dbReference type="ARBA" id="ARBA00010497"/>
    </source>
</evidence>
<dbReference type="EnsemblMetazoa" id="GMOY003298-RA">
    <property type="protein sequence ID" value="GMOY003298-PA"/>
    <property type="gene ID" value="GMOY003298"/>
</dbReference>
<protein>
    <recommendedName>
        <fullName evidence="12 13">Geranylgeranyl transferase type-2 subunit beta</fullName>
        <ecNumber evidence="3 13">2.5.1.60</ecNumber>
    </recommendedName>
</protein>
<keyword evidence="7 13" id="KW-0479">Metal-binding</keyword>
<evidence type="ECO:0000256" key="12">
    <source>
        <dbReference type="ARBA" id="ARBA00069127"/>
    </source>
</evidence>
<evidence type="ECO:0000256" key="7">
    <source>
        <dbReference type="ARBA" id="ARBA00022723"/>
    </source>
</evidence>
<dbReference type="GO" id="GO:0005968">
    <property type="term" value="C:Rab-protein geranylgeranyltransferase complex"/>
    <property type="evidence" value="ECO:0007669"/>
    <property type="project" value="UniProtKB-UniRule"/>
</dbReference>
<evidence type="ECO:0000256" key="9">
    <source>
        <dbReference type="ARBA" id="ARBA00022833"/>
    </source>
</evidence>
<evidence type="ECO:0000256" key="4">
    <source>
        <dbReference type="ARBA" id="ARBA00022553"/>
    </source>
</evidence>
<name>A0A1B0FHN7_GLOMM</name>
<comment type="function">
    <text evidence="13">Catalyzes the transfer of a geranylgeranyl moiety from geranylgeranyl diphosphate to both cysteines of proteins with the C-terminal sequence -XXCC, -XCXC and -CCXX.</text>
</comment>
<dbReference type="FunFam" id="1.50.10.20:FF:000004">
    <property type="entry name" value="Geranylgeranyl transferase type-2 subunit beta"/>
    <property type="match status" value="1"/>
</dbReference>
<evidence type="ECO:0000313" key="15">
    <source>
        <dbReference type="EnsemblMetazoa" id="GMOY003298-PA"/>
    </source>
</evidence>
<comment type="similarity">
    <text evidence="2 13">Belongs to the protein prenyltransferase subunit beta family.</text>
</comment>
<dbReference type="GO" id="GO:0004663">
    <property type="term" value="F:Rab geranylgeranyltransferase activity"/>
    <property type="evidence" value="ECO:0007669"/>
    <property type="project" value="UniProtKB-UniRule"/>
</dbReference>
<keyword evidence="4" id="KW-0597">Phosphoprotein</keyword>
<dbReference type="CDD" id="cd02894">
    <property type="entry name" value="GGTase-II"/>
    <property type="match status" value="1"/>
</dbReference>
<keyword evidence="9 13" id="KW-0862">Zinc</keyword>
<evidence type="ECO:0000256" key="1">
    <source>
        <dbReference type="ARBA" id="ARBA00002902"/>
    </source>
</evidence>
<dbReference type="Gene3D" id="1.50.10.20">
    <property type="match status" value="1"/>
</dbReference>
<dbReference type="PANTHER" id="PTHR11774">
    <property type="entry name" value="GERANYLGERANYL TRANSFERASE TYPE BETA SUBUNIT"/>
    <property type="match status" value="1"/>
</dbReference>
<comment type="cofactor">
    <cofactor evidence="13">
        <name>Zn(2+)</name>
        <dbReference type="ChEBI" id="CHEBI:29105"/>
    </cofactor>
    <text evidence="13">Binds 1 zinc ion per subunit.</text>
</comment>
<proteinExistence type="inferred from homology"/>
<evidence type="ECO:0000256" key="5">
    <source>
        <dbReference type="ARBA" id="ARBA00022602"/>
    </source>
</evidence>
<evidence type="ECO:0000259" key="14">
    <source>
        <dbReference type="Pfam" id="PF00432"/>
    </source>
</evidence>
<dbReference type="STRING" id="37546.A0A1B0FHN7"/>
<comment type="function">
    <text evidence="1">Catalyzes the transfer of a geranylgeranyl moiety from geranylgeranyl diphosphate to both cysteines of Rab proteins with the C-terminal sequence -XXCC, -XCXC and -CCXX, such as RAB1A, RAB3A, RAB5A and RAB7A.</text>
</comment>
<dbReference type="SUPFAM" id="SSF48239">
    <property type="entry name" value="Terpenoid cyclases/Protein prenyltransferases"/>
    <property type="match status" value="1"/>
</dbReference>
<dbReference type="Proteomes" id="UP000092444">
    <property type="component" value="Unassembled WGS sequence"/>
</dbReference>
<dbReference type="Pfam" id="PF00432">
    <property type="entry name" value="Prenyltrans"/>
    <property type="match status" value="1"/>
</dbReference>
<keyword evidence="16" id="KW-1185">Reference proteome</keyword>
<dbReference type="InterPro" id="IPR026873">
    <property type="entry name" value="Ptb1"/>
</dbReference>
<sequence length="363" mass="40865">MKHLKDNKSLTLTAIVMDFNSFTKAANLDSAVSGNCLKPLTQEFFYGKHVEYIENHGKDQNDYEFCMTEFLRMSGIYWGITALDIMNQLERLDRSSIIEFIRRCQCPSTGGFAPCENHDPHILYTLSAVQILCIYDALHEVDCDAIVRYVSSLQQRDGSFFGDCWGEVDTRFSFCAVATLTLLKRDLTTTIDIEKAVSFVMTCCNHTDGGFGSKPGAESHAGLIYCCVGFLSLTQRLHLLDVDKLGWWLCERQLPSGGLNGRPEKLPDVCYSWWVLASLTIMGRLHWISAEKLREFILSCQDNETGGFADRTGNLPDIFHTLFGIGALSLLSFEGLKAINPTLCMPQYVIDRLNIKPQILKSF</sequence>
<dbReference type="GO" id="GO:0046872">
    <property type="term" value="F:metal ion binding"/>
    <property type="evidence" value="ECO:0007669"/>
    <property type="project" value="UniProtKB-KW"/>
</dbReference>
<dbReference type="InterPro" id="IPR045089">
    <property type="entry name" value="PGGT1B-like"/>
</dbReference>
<evidence type="ECO:0000256" key="11">
    <source>
        <dbReference type="ARBA" id="ARBA00062019"/>
    </source>
</evidence>
<reference evidence="15" key="1">
    <citation type="submission" date="2020-05" db="UniProtKB">
        <authorList>
            <consortium name="EnsemblMetazoa"/>
        </authorList>
    </citation>
    <scope>IDENTIFICATION</scope>
    <source>
        <strain evidence="15">Yale</strain>
    </source>
</reference>
<dbReference type="PhylomeDB" id="A0A1B0FHN7"/>